<protein>
    <submittedName>
        <fullName evidence="2">Uncharacterized protein</fullName>
    </submittedName>
</protein>
<dbReference type="Proteomes" id="UP001321760">
    <property type="component" value="Unassembled WGS sequence"/>
</dbReference>
<organism evidence="2 3">
    <name type="scientific">Podospora aff. communis PSN243</name>
    <dbReference type="NCBI Taxonomy" id="3040156"/>
    <lineage>
        <taxon>Eukaryota</taxon>
        <taxon>Fungi</taxon>
        <taxon>Dikarya</taxon>
        <taxon>Ascomycota</taxon>
        <taxon>Pezizomycotina</taxon>
        <taxon>Sordariomycetes</taxon>
        <taxon>Sordariomycetidae</taxon>
        <taxon>Sordariales</taxon>
        <taxon>Podosporaceae</taxon>
        <taxon>Podospora</taxon>
    </lineage>
</organism>
<reference evidence="2" key="2">
    <citation type="submission" date="2023-05" db="EMBL/GenBank/DDBJ databases">
        <authorList>
            <consortium name="Lawrence Berkeley National Laboratory"/>
            <person name="Steindorff A."/>
            <person name="Hensen N."/>
            <person name="Bonometti L."/>
            <person name="Westerberg I."/>
            <person name="Brannstrom I.O."/>
            <person name="Guillou S."/>
            <person name="Cros-Aarteil S."/>
            <person name="Calhoun S."/>
            <person name="Haridas S."/>
            <person name="Kuo A."/>
            <person name="Mondo S."/>
            <person name="Pangilinan J."/>
            <person name="Riley R."/>
            <person name="Labutti K."/>
            <person name="Andreopoulos B."/>
            <person name="Lipzen A."/>
            <person name="Chen C."/>
            <person name="Yanf M."/>
            <person name="Daum C."/>
            <person name="Ng V."/>
            <person name="Clum A."/>
            <person name="Ohm R."/>
            <person name="Martin F."/>
            <person name="Silar P."/>
            <person name="Natvig D."/>
            <person name="Lalanne C."/>
            <person name="Gautier V."/>
            <person name="Ament-Velasquez S.L."/>
            <person name="Kruys A."/>
            <person name="Hutchinson M.I."/>
            <person name="Powell A.J."/>
            <person name="Barry K."/>
            <person name="Miller A.N."/>
            <person name="Grigoriev I.V."/>
            <person name="Debuchy R."/>
            <person name="Gladieux P."/>
            <person name="Thoren M.H."/>
            <person name="Johannesson H."/>
        </authorList>
    </citation>
    <scope>NUCLEOTIDE SEQUENCE</scope>
    <source>
        <strain evidence="2">PSN243</strain>
    </source>
</reference>
<name>A0AAV9GVQ9_9PEZI</name>
<evidence type="ECO:0000256" key="1">
    <source>
        <dbReference type="SAM" id="MobiDB-lite"/>
    </source>
</evidence>
<comment type="caution">
    <text evidence="2">The sequence shown here is derived from an EMBL/GenBank/DDBJ whole genome shotgun (WGS) entry which is preliminary data.</text>
</comment>
<accession>A0AAV9GVQ9</accession>
<dbReference type="PANTHER" id="PTHR38166:SF1">
    <property type="entry name" value="C2H2-TYPE DOMAIN-CONTAINING PROTEIN"/>
    <property type="match status" value="1"/>
</dbReference>
<feature type="compositionally biased region" description="Low complexity" evidence="1">
    <location>
        <begin position="197"/>
        <end position="209"/>
    </location>
</feature>
<dbReference type="AlphaFoldDB" id="A0AAV9GVQ9"/>
<reference evidence="2" key="1">
    <citation type="journal article" date="2023" name="Mol. Phylogenet. Evol.">
        <title>Genome-scale phylogeny and comparative genomics of the fungal order Sordariales.</title>
        <authorList>
            <person name="Hensen N."/>
            <person name="Bonometti L."/>
            <person name="Westerberg I."/>
            <person name="Brannstrom I.O."/>
            <person name="Guillou S."/>
            <person name="Cros-Aarteil S."/>
            <person name="Calhoun S."/>
            <person name="Haridas S."/>
            <person name="Kuo A."/>
            <person name="Mondo S."/>
            <person name="Pangilinan J."/>
            <person name="Riley R."/>
            <person name="LaButti K."/>
            <person name="Andreopoulos B."/>
            <person name="Lipzen A."/>
            <person name="Chen C."/>
            <person name="Yan M."/>
            <person name="Daum C."/>
            <person name="Ng V."/>
            <person name="Clum A."/>
            <person name="Steindorff A."/>
            <person name="Ohm R.A."/>
            <person name="Martin F."/>
            <person name="Silar P."/>
            <person name="Natvig D.O."/>
            <person name="Lalanne C."/>
            <person name="Gautier V."/>
            <person name="Ament-Velasquez S.L."/>
            <person name="Kruys A."/>
            <person name="Hutchinson M.I."/>
            <person name="Powell A.J."/>
            <person name="Barry K."/>
            <person name="Miller A.N."/>
            <person name="Grigoriev I.V."/>
            <person name="Debuchy R."/>
            <person name="Gladieux P."/>
            <person name="Hiltunen Thoren M."/>
            <person name="Johannesson H."/>
        </authorList>
    </citation>
    <scope>NUCLEOTIDE SEQUENCE</scope>
    <source>
        <strain evidence="2">PSN243</strain>
    </source>
</reference>
<feature type="region of interest" description="Disordered" evidence="1">
    <location>
        <begin position="85"/>
        <end position="132"/>
    </location>
</feature>
<feature type="compositionally biased region" description="Acidic residues" evidence="1">
    <location>
        <begin position="179"/>
        <end position="188"/>
    </location>
</feature>
<feature type="compositionally biased region" description="Low complexity" evidence="1">
    <location>
        <begin position="98"/>
        <end position="112"/>
    </location>
</feature>
<dbReference type="PANTHER" id="PTHR38166">
    <property type="entry name" value="C2H2-TYPE DOMAIN-CONTAINING PROTEIN-RELATED"/>
    <property type="match status" value="1"/>
</dbReference>
<dbReference type="EMBL" id="MU865923">
    <property type="protein sequence ID" value="KAK4452738.1"/>
    <property type="molecule type" value="Genomic_DNA"/>
</dbReference>
<evidence type="ECO:0000313" key="3">
    <source>
        <dbReference type="Proteomes" id="UP001321760"/>
    </source>
</evidence>
<feature type="compositionally biased region" description="Low complexity" evidence="1">
    <location>
        <begin position="120"/>
        <end position="129"/>
    </location>
</feature>
<keyword evidence="3" id="KW-1185">Reference proteome</keyword>
<feature type="region of interest" description="Disordered" evidence="1">
    <location>
        <begin position="166"/>
        <end position="210"/>
    </location>
</feature>
<proteinExistence type="predicted"/>
<gene>
    <name evidence="2" type="ORF">QBC34DRAFT_435571</name>
</gene>
<sequence length="531" mass="58832">MSTRQWSVSLRHAETHGHVSPKTILPSDSPKSDFSSKSSIASEAAAVGQYWWPTGNLRHEPATGNTVPRRSAISSSALAALMHVTTSSTSVEDDDSTADTQSDSDTSSTAASRSPSPWEGSTGTDSTGSKGYSLEAHCDAEESPNNAADHAPYAISAVTLGGQVNPAYSVPTARGFQDEDHEPSDEDTPDPKRPRKTPVSSPTTSSRPRFACPYQKYDPTGCRFCCSPNARNPEGGVETISRLRDHMFRNHDRSTRCARCWLKKFVTPEWDLRYCGGENACVERAPPTTYWMTEEQTRQLRGIRLVGSGEENWYHLFRLVLPEVPENGPTGWSSFSPYYAPSPAPIQSPDAAPEPPVSMTELLNAPMVPESSWGYQPDAYTRDSISGPLNFPHCRENRGDELVPGLFDDAIRSNSIFQSYEENLLSDSFDAARSPRLQMLEIVHQDPSDQPSENGRLHETVRQLREENRMLHGQREAFRARLEFLREQVLPLEQRIETIVYTTQPPAALLQELTEMLDTFAVIRGTLAISG</sequence>
<evidence type="ECO:0000313" key="2">
    <source>
        <dbReference type="EMBL" id="KAK4452738.1"/>
    </source>
</evidence>
<feature type="region of interest" description="Disordered" evidence="1">
    <location>
        <begin position="1"/>
        <end position="40"/>
    </location>
</feature>
<feature type="compositionally biased region" description="Low complexity" evidence="1">
    <location>
        <begin position="26"/>
        <end position="39"/>
    </location>
</feature>